<dbReference type="Gene3D" id="1.10.720.180">
    <property type="match status" value="1"/>
</dbReference>
<protein>
    <submittedName>
        <fullName evidence="4">Decaheme c-type cytochrome, OmcA/MtrC family</fullName>
    </submittedName>
</protein>
<dbReference type="NCBIfam" id="TIGR03507">
    <property type="entry name" value="decahem_SO1788"/>
    <property type="match status" value="1"/>
</dbReference>
<feature type="domain" description="Outer membrane cytochrome MtrC/MtrF-like" evidence="3">
    <location>
        <begin position="235"/>
        <end position="386"/>
    </location>
</feature>
<feature type="domain" description="OmcA-like N-terminal" evidence="2">
    <location>
        <begin position="55"/>
        <end position="222"/>
    </location>
</feature>
<evidence type="ECO:0000313" key="5">
    <source>
        <dbReference type="Proteomes" id="UP000254069"/>
    </source>
</evidence>
<proteinExistence type="predicted"/>
<accession>A0A380BLU1</accession>
<dbReference type="SUPFAM" id="SSF48695">
    <property type="entry name" value="Multiheme cytochromes"/>
    <property type="match status" value="1"/>
</dbReference>
<evidence type="ECO:0000259" key="2">
    <source>
        <dbReference type="Pfam" id="PF22112"/>
    </source>
</evidence>
<keyword evidence="5" id="KW-1185">Reference proteome</keyword>
<organism evidence="4 5">
    <name type="scientific">Shewanella algae</name>
    <dbReference type="NCBI Taxonomy" id="38313"/>
    <lineage>
        <taxon>Bacteria</taxon>
        <taxon>Pseudomonadati</taxon>
        <taxon>Pseudomonadota</taxon>
        <taxon>Gammaproteobacteria</taxon>
        <taxon>Alteromonadales</taxon>
        <taxon>Shewanellaceae</taxon>
        <taxon>Shewanella</taxon>
    </lineage>
</organism>
<evidence type="ECO:0000259" key="3">
    <source>
        <dbReference type="Pfam" id="PF22113"/>
    </source>
</evidence>
<dbReference type="EMBL" id="UGYO01000002">
    <property type="protein sequence ID" value="SUJ02394.1"/>
    <property type="molecule type" value="Genomic_DNA"/>
</dbReference>
<name>A0A380BLU1_9GAMM</name>
<evidence type="ECO:0000256" key="1">
    <source>
        <dbReference type="ARBA" id="ARBA00022729"/>
    </source>
</evidence>
<sequence length="775" mass="82958">MMKFKPKNAWWKLSPLVVCLLAACSDGDDGQVGPPGEVGINIAKAKSLQANIEAVTIDEQTRVSVDFFLSDANGVAVTGLEQLEQVSALAMGIAKLGSAQPMYGDTRPAEGRYEISRAPQWISYINKLVEPGTGATAQAAAQWQAGIESDCKLDCLQSLGQGRYRYQFSKTLNQYPSFEGLDTHYESDKTHRVYLELKPAADSSLSSMLINSVYDFIPATGQAAAAEDSRVLIDQQQACYRCHGSDRDNSEARLLMHGSKRFAFEGCVMCHTSYSGDPETGSALDMATLTHKIHHGEYKVVGYQGHEYDYSQLHYPGDIKDCNSCHIPDAAPQANQYFIPGNNSCLSCHSKDAPEGWNGSASALFHDRELFPRGWQQSCSGCHPDASNPEGAGKIHLSLERTSKLIKQEYAFALSSAAIDGDKLSISLDFRSQGRLPADDPAIESLWLTVSGDPEPANRPLNNGQRKIWNLANPGADVSLAMQGHSLSAAIGPLQAADFGEPDKTRVQAKLLVCADPATGFAVACDTSATRIEVIADNPLSLTGSAASNKALADEAACRRCHDSDMQQRVVSAHTLASRFQPGNDSCGSCHAPQGATALTDKSCNDCHNNGTNMYLNAGLKHTPGMDQIKAIRTLNNSLNYREMVHSLHSGTRTVAGMGADREAATYPKPASDCRACHIKGQLTLDGLSQSASVLVATPGATEKGQIAEYSPTVAACGGCHIQVEKWASHAEAFGGVFRKDASGGPVYQSGSESCAVCHAEGRNTGVDMMHGLKD</sequence>
<gene>
    <name evidence="4" type="ORF">NCTC10738_03486</name>
</gene>
<dbReference type="RefSeq" id="WP_115390223.1">
    <property type="nucleotide sequence ID" value="NZ_CP047422.1"/>
</dbReference>
<dbReference type="PROSITE" id="PS51257">
    <property type="entry name" value="PROKAR_LIPOPROTEIN"/>
    <property type="match status" value="1"/>
</dbReference>
<dbReference type="AlphaFoldDB" id="A0A380BLU1"/>
<dbReference type="InterPro" id="IPR054336">
    <property type="entry name" value="OmcA-like_N"/>
</dbReference>
<keyword evidence="1" id="KW-0732">Signal</keyword>
<reference evidence="4 5" key="1">
    <citation type="submission" date="2018-06" db="EMBL/GenBank/DDBJ databases">
        <authorList>
            <consortium name="Pathogen Informatics"/>
            <person name="Doyle S."/>
        </authorList>
    </citation>
    <scope>NUCLEOTIDE SEQUENCE [LARGE SCALE GENOMIC DNA]</scope>
    <source>
        <strain evidence="4 5">NCTC10738</strain>
    </source>
</reference>
<dbReference type="PANTHER" id="PTHR35038">
    <property type="entry name" value="DISSIMILATORY SULFITE REDUCTASE SIRA"/>
    <property type="match status" value="1"/>
</dbReference>
<dbReference type="Proteomes" id="UP000254069">
    <property type="component" value="Unassembled WGS sequence"/>
</dbReference>
<feature type="domain" description="Outer membrane cytochrome MtrC/MtrF-like" evidence="3">
    <location>
        <begin position="584"/>
        <end position="772"/>
    </location>
</feature>
<dbReference type="InterPro" id="IPR036280">
    <property type="entry name" value="Multihaem_cyt_sf"/>
</dbReference>
<dbReference type="Pfam" id="PF22112">
    <property type="entry name" value="OmcA-like_N"/>
    <property type="match status" value="1"/>
</dbReference>
<dbReference type="InterPro" id="IPR051829">
    <property type="entry name" value="Multiheme_Cytochr_ET"/>
</dbReference>
<dbReference type="Pfam" id="PF22113">
    <property type="entry name" value="Mtrc-MtrF_II-IV_dom"/>
    <property type="match status" value="2"/>
</dbReference>
<dbReference type="Gene3D" id="3.90.10.10">
    <property type="entry name" value="Cytochrome C3"/>
    <property type="match status" value="2"/>
</dbReference>
<dbReference type="InterPro" id="IPR054337">
    <property type="entry name" value="Mtrc-MtrF-like_dom_II/IV"/>
</dbReference>
<evidence type="ECO:0000313" key="4">
    <source>
        <dbReference type="EMBL" id="SUJ02394.1"/>
    </source>
</evidence>
<dbReference type="InterPro" id="IPR020014">
    <property type="entry name" value="Decahaem_cyt-c_OmcA/MtrC"/>
</dbReference>